<sequence length="1452" mass="165616">MTSAHVTFQRALQKYIQDLPEKKKKRKFIVACCSPTTTVTPESVNESLKQIEQQYSDQPGRRIATKVLRPVVDALKDFNDIISNLASADPMPSALIWGAVKIVVDGAHRFISLFDTIKKELRLLTAQIQRINDYEYLYGDSQTLQRLFCRAFTNIIRFWCRVDKECDTCWYTGMLKAMSSFSTAKLNAIIQDIEEDADEIQKAASILEATKSKAEREAAELERLRAEMERVDARKERKASAARREEAESDRQGERYRNTINWLCSRQGNEDDMRHLRTLQGLQFGATCEWLLQDPAYAPAAAGKSILSSRIIRAIKEDPAAPAIAYHFFRFDQPNLAAETLRILASQLLDEHWNRARTISEDIYSKTQNVVCSLERVQELVTMLVKLLPKSYFILDGLDEECTSAQTVRWTEAATTLDFLVKLTNDHPERIRLWCSSQYHPNINQKLKSYMVFDIRQKVKQDVTMYLSRANPELDELEISDEDKDNVFTRLASRAECNFLWASQMLKSIKETTSLSDMKQFVESGLPDTLDEYYRRIFERYDKKHLPVVSKIFALVAFARRPLRMVEVQEATGLLLSPNPRSPEPGKMPFSPLLRKLLPPLIELQQDNGSSENEDIICRIFHSTLREFLLKNPGVLEIGSDPRTDLLITQDVIAKATLLYLSQTRYARLLRKGTDGRWIDGSGSSVHHFLSYSAKYWDKGMDALTPSEELYNHVGSFLTSPNFQTCIQVQSLWVDGQFGVFRFDCQKDDHVYLRRMLPAWFVSGTPAGLKLWRDFREFVHEWKYFLTCPRFNNPTSETLPYTGELNRCWWPVLGSQNFLSKVKCRYPTFRFENESYPITGSPQCFEGIGADGRELVTLILTSRGNGSLVFTCEQWCCSPGEHLPKLQKTQTVVVDDNSTNWRLYVKHLADETPNMRAGRAPPAAFAQSNEFLRIGTQLFHRNDEGDYIAMPGFSAASPEHPACVEEFAVRGSITVLASRRIIANEPYRSGLPNEKMDSLGVALFRMEGRSRREYGMVLDDESSDESDVGEEEAGYETWSECSSEYSALDDDVITPWAGPLSDMEESGDSDSETDADEGDTDPTELDSDTEVDPDNVVGYGDWHDDDKDNEWGDSDSDDNQTEPRRELRASITILDTSTNAVPVKIFHFARFSRFLLYESPPIIHPSTSLVVWPLSEGDVLFADFAAKTYFVRKLRPSTSYTRQIFVKGQFSSCGLYVHFASLEGQKKPLPHRKQKPGTVQPIKLALLVSTYRLSERKTTRSPPVLVHRARIDLGSRTSLAVSKLPYTLTWTPTHLYFTRSTAILKVFRISLFKPQDSGQEPVVVPRKPIFMPESAEQRHIYYFPAVGNSKFASVILGSETKGSAMDVSDVPVDDQYHYSKDLKFRALYALKKVFGRRSPPFGCYLREETDLGGWAKCHERSQLPDDLGIGQLDRRLEKFDPEDDCDLEPYVH</sequence>
<feature type="compositionally biased region" description="Acidic residues" evidence="3">
    <location>
        <begin position="1062"/>
        <end position="1093"/>
    </location>
</feature>
<keyword evidence="2" id="KW-0175">Coiled coil</keyword>
<dbReference type="Proteomes" id="UP001221142">
    <property type="component" value="Unassembled WGS sequence"/>
</dbReference>
<feature type="region of interest" description="Disordered" evidence="3">
    <location>
        <begin position="1053"/>
        <end position="1124"/>
    </location>
</feature>
<dbReference type="InterPro" id="IPR056125">
    <property type="entry name" value="DUF7708"/>
</dbReference>
<feature type="compositionally biased region" description="Basic and acidic residues" evidence="3">
    <location>
        <begin position="1101"/>
        <end position="1110"/>
    </location>
</feature>
<dbReference type="PANTHER" id="PTHR10039:SF14">
    <property type="entry name" value="NACHT DOMAIN-CONTAINING PROTEIN"/>
    <property type="match status" value="1"/>
</dbReference>
<reference evidence="6" key="1">
    <citation type="submission" date="2023-03" db="EMBL/GenBank/DDBJ databases">
        <title>Massive genome expansion in bonnet fungi (Mycena s.s.) driven by repeated elements and novel gene families across ecological guilds.</title>
        <authorList>
            <consortium name="Lawrence Berkeley National Laboratory"/>
            <person name="Harder C.B."/>
            <person name="Miyauchi S."/>
            <person name="Viragh M."/>
            <person name="Kuo A."/>
            <person name="Thoen E."/>
            <person name="Andreopoulos B."/>
            <person name="Lu D."/>
            <person name="Skrede I."/>
            <person name="Drula E."/>
            <person name="Henrissat B."/>
            <person name="Morin E."/>
            <person name="Kohler A."/>
            <person name="Barry K."/>
            <person name="LaButti K."/>
            <person name="Morin E."/>
            <person name="Salamov A."/>
            <person name="Lipzen A."/>
            <person name="Mereny Z."/>
            <person name="Hegedus B."/>
            <person name="Baldrian P."/>
            <person name="Stursova M."/>
            <person name="Weitz H."/>
            <person name="Taylor A."/>
            <person name="Grigoriev I.V."/>
            <person name="Nagy L.G."/>
            <person name="Martin F."/>
            <person name="Kauserud H."/>
        </authorList>
    </citation>
    <scope>NUCLEOTIDE SEQUENCE</scope>
    <source>
        <strain evidence="6">9284</strain>
    </source>
</reference>
<dbReference type="EMBL" id="JARKIF010000054">
    <property type="protein sequence ID" value="KAJ7606848.1"/>
    <property type="molecule type" value="Genomic_DNA"/>
</dbReference>
<organism evidence="6 7">
    <name type="scientific">Roridomyces roridus</name>
    <dbReference type="NCBI Taxonomy" id="1738132"/>
    <lineage>
        <taxon>Eukaryota</taxon>
        <taxon>Fungi</taxon>
        <taxon>Dikarya</taxon>
        <taxon>Basidiomycota</taxon>
        <taxon>Agaricomycotina</taxon>
        <taxon>Agaricomycetes</taxon>
        <taxon>Agaricomycetidae</taxon>
        <taxon>Agaricales</taxon>
        <taxon>Marasmiineae</taxon>
        <taxon>Mycenaceae</taxon>
        <taxon>Roridomyces</taxon>
    </lineage>
</organism>
<feature type="compositionally biased region" description="Acidic residues" evidence="3">
    <location>
        <begin position="1111"/>
        <end position="1120"/>
    </location>
</feature>
<dbReference type="InterPro" id="IPR056884">
    <property type="entry name" value="NPHP3-like_N"/>
</dbReference>
<evidence type="ECO:0000256" key="2">
    <source>
        <dbReference type="SAM" id="Coils"/>
    </source>
</evidence>
<keyword evidence="7" id="KW-1185">Reference proteome</keyword>
<feature type="domain" description="DUF7708" evidence="4">
    <location>
        <begin position="68"/>
        <end position="208"/>
    </location>
</feature>
<name>A0AAD7FA87_9AGAR</name>
<evidence type="ECO:0008006" key="8">
    <source>
        <dbReference type="Google" id="ProtNLM"/>
    </source>
</evidence>
<evidence type="ECO:0000256" key="1">
    <source>
        <dbReference type="ARBA" id="ARBA00022737"/>
    </source>
</evidence>
<feature type="compositionally biased region" description="Acidic residues" evidence="3">
    <location>
        <begin position="1018"/>
        <end position="1034"/>
    </location>
</feature>
<keyword evidence="1" id="KW-0677">Repeat</keyword>
<gene>
    <name evidence="6" type="ORF">FB45DRAFT_949292</name>
</gene>
<evidence type="ECO:0000313" key="6">
    <source>
        <dbReference type="EMBL" id="KAJ7606848.1"/>
    </source>
</evidence>
<dbReference type="Pfam" id="PF24809">
    <property type="entry name" value="DUF7708"/>
    <property type="match status" value="1"/>
</dbReference>
<comment type="caution">
    <text evidence="6">The sequence shown here is derived from an EMBL/GenBank/DDBJ whole genome shotgun (WGS) entry which is preliminary data.</text>
</comment>
<evidence type="ECO:0000259" key="4">
    <source>
        <dbReference type="Pfam" id="PF24809"/>
    </source>
</evidence>
<evidence type="ECO:0000259" key="5">
    <source>
        <dbReference type="Pfam" id="PF24883"/>
    </source>
</evidence>
<evidence type="ECO:0000313" key="7">
    <source>
        <dbReference type="Proteomes" id="UP001221142"/>
    </source>
</evidence>
<protein>
    <recommendedName>
        <fullName evidence="8">NACHT domain-containing protein</fullName>
    </recommendedName>
</protein>
<feature type="coiled-coil region" evidence="2">
    <location>
        <begin position="183"/>
        <end position="241"/>
    </location>
</feature>
<proteinExistence type="predicted"/>
<dbReference type="Pfam" id="PF24883">
    <property type="entry name" value="NPHP3_N"/>
    <property type="match status" value="1"/>
</dbReference>
<evidence type="ECO:0000256" key="3">
    <source>
        <dbReference type="SAM" id="MobiDB-lite"/>
    </source>
</evidence>
<feature type="region of interest" description="Disordered" evidence="3">
    <location>
        <begin position="1015"/>
        <end position="1041"/>
    </location>
</feature>
<accession>A0AAD7FA87</accession>
<feature type="domain" description="Nephrocystin 3-like N-terminal" evidence="5">
    <location>
        <begin position="297"/>
        <end position="437"/>
    </location>
</feature>
<dbReference type="PANTHER" id="PTHR10039">
    <property type="entry name" value="AMELOGENIN"/>
    <property type="match status" value="1"/>
</dbReference>